<evidence type="ECO:0000313" key="7">
    <source>
        <dbReference type="EMBL" id="THF57645.1"/>
    </source>
</evidence>
<dbReference type="InterPro" id="IPR051533">
    <property type="entry name" value="WaaL-like"/>
</dbReference>
<dbReference type="InterPro" id="IPR007016">
    <property type="entry name" value="O-antigen_ligase-rel_domated"/>
</dbReference>
<evidence type="ECO:0000256" key="5">
    <source>
        <dbReference type="SAM" id="Phobius"/>
    </source>
</evidence>
<gene>
    <name evidence="7" type="ORF">E6O51_17610</name>
</gene>
<reference evidence="7 8" key="1">
    <citation type="submission" date="2019-04" db="EMBL/GenBank/DDBJ databases">
        <title>Azoarcus rhizosphaerae sp. nov. isolated from rhizosphere of Ficus religiosa.</title>
        <authorList>
            <person name="Lin S.-Y."/>
            <person name="Hameed A."/>
            <person name="Hsu Y.-H."/>
            <person name="Young C.-C."/>
        </authorList>
    </citation>
    <scope>NUCLEOTIDE SEQUENCE [LARGE SCALE GENOMIC DNA]</scope>
    <source>
        <strain evidence="7 8">CC-YHH848</strain>
    </source>
</reference>
<dbReference type="GO" id="GO:0016020">
    <property type="term" value="C:membrane"/>
    <property type="evidence" value="ECO:0007669"/>
    <property type="project" value="UniProtKB-SubCell"/>
</dbReference>
<keyword evidence="4 5" id="KW-0472">Membrane</keyword>
<dbReference type="Proteomes" id="UP000307956">
    <property type="component" value="Unassembled WGS sequence"/>
</dbReference>
<dbReference type="PANTHER" id="PTHR37422">
    <property type="entry name" value="TEICHURONIC ACID BIOSYNTHESIS PROTEIN TUAE"/>
    <property type="match status" value="1"/>
</dbReference>
<feature type="transmembrane region" description="Helical" evidence="5">
    <location>
        <begin position="30"/>
        <end position="49"/>
    </location>
</feature>
<feature type="transmembrane region" description="Helical" evidence="5">
    <location>
        <begin position="208"/>
        <end position="226"/>
    </location>
</feature>
<dbReference type="EMBL" id="SSOD01000017">
    <property type="protein sequence ID" value="THF57645.1"/>
    <property type="molecule type" value="Genomic_DNA"/>
</dbReference>
<feature type="domain" description="O-antigen ligase-related" evidence="6">
    <location>
        <begin position="216"/>
        <end position="385"/>
    </location>
</feature>
<accession>A0A4V3WA35</accession>
<keyword evidence="2 5" id="KW-0812">Transmembrane</keyword>
<evidence type="ECO:0000256" key="1">
    <source>
        <dbReference type="ARBA" id="ARBA00004141"/>
    </source>
</evidence>
<evidence type="ECO:0000256" key="3">
    <source>
        <dbReference type="ARBA" id="ARBA00022989"/>
    </source>
</evidence>
<feature type="transmembrane region" description="Helical" evidence="5">
    <location>
        <begin position="405"/>
        <end position="423"/>
    </location>
</feature>
<dbReference type="PANTHER" id="PTHR37422:SF13">
    <property type="entry name" value="LIPOPOLYSACCHARIDE BIOSYNTHESIS PROTEIN PA4999-RELATED"/>
    <property type="match status" value="1"/>
</dbReference>
<keyword evidence="8" id="KW-1185">Reference proteome</keyword>
<feature type="transmembrane region" description="Helical" evidence="5">
    <location>
        <begin position="177"/>
        <end position="196"/>
    </location>
</feature>
<sequence>MPRSKRWSKPMVVHDDMKPDGVVMDNMKRWYGPAFALLTIAFPAIWFLSAGATDWLARTMFWLLVLGALIGVQPIHRDRVVQLCAVLALLVVAGYVWQRFTVPEALLGGSSARKYIPAFCFFVVVAYGAAVMPRVSPFLLLLSAGIGLLVHLLWFVPAGDWAASWRLKRVTFGFHNWEHAAILFSSALLAAVIFLPRAVSSSPPRARGPVLVLSVAFILMAMYFVVTLQTRATWLGLLLSGFVALLFGVGSLFVRRRSIDRRTVVRWVVAGAGVVLVGSAALYFWAGDIVAKRLAAEAVSIETIKETARLETVPRSSIKVRIGTWAAALDWIAERPVFGWGGRAASRLIELSPYFDERFKNQFGHLHNSYLETLLNVGGAVMACMITIVLLVAWRTVAAWRQGWIPTDVFLFACAFYPFWATVNLFESYIMYDSGFLLNALVGGFVYSWYLRSQHATDARRGALNEQVRRA</sequence>
<evidence type="ECO:0000256" key="2">
    <source>
        <dbReference type="ARBA" id="ARBA00022692"/>
    </source>
</evidence>
<evidence type="ECO:0000259" key="6">
    <source>
        <dbReference type="Pfam" id="PF04932"/>
    </source>
</evidence>
<dbReference type="Pfam" id="PF04932">
    <property type="entry name" value="Wzy_C"/>
    <property type="match status" value="1"/>
</dbReference>
<feature type="transmembrane region" description="Helical" evidence="5">
    <location>
        <begin position="429"/>
        <end position="451"/>
    </location>
</feature>
<keyword evidence="3 5" id="KW-1133">Transmembrane helix</keyword>
<evidence type="ECO:0000256" key="4">
    <source>
        <dbReference type="ARBA" id="ARBA00023136"/>
    </source>
</evidence>
<feature type="transmembrane region" description="Helical" evidence="5">
    <location>
        <begin position="373"/>
        <end position="393"/>
    </location>
</feature>
<feature type="transmembrane region" description="Helical" evidence="5">
    <location>
        <begin position="232"/>
        <end position="253"/>
    </location>
</feature>
<comment type="caution">
    <text evidence="7">The sequence shown here is derived from an EMBL/GenBank/DDBJ whole genome shotgun (WGS) entry which is preliminary data.</text>
</comment>
<feature type="transmembrane region" description="Helical" evidence="5">
    <location>
        <begin position="80"/>
        <end position="100"/>
    </location>
</feature>
<dbReference type="AlphaFoldDB" id="A0A4V3WA35"/>
<feature type="transmembrane region" description="Helical" evidence="5">
    <location>
        <begin position="112"/>
        <end position="131"/>
    </location>
</feature>
<organism evidence="7 8">
    <name type="scientific">Pseudothauera rhizosphaerae</name>
    <dbReference type="NCBI Taxonomy" id="2565932"/>
    <lineage>
        <taxon>Bacteria</taxon>
        <taxon>Pseudomonadati</taxon>
        <taxon>Pseudomonadota</taxon>
        <taxon>Betaproteobacteria</taxon>
        <taxon>Rhodocyclales</taxon>
        <taxon>Zoogloeaceae</taxon>
        <taxon>Pseudothauera</taxon>
    </lineage>
</organism>
<feature type="transmembrane region" description="Helical" evidence="5">
    <location>
        <begin position="55"/>
        <end position="73"/>
    </location>
</feature>
<name>A0A4V3WA35_9RHOO</name>
<comment type="subcellular location">
    <subcellularLocation>
        <location evidence="1">Membrane</location>
        <topology evidence="1">Multi-pass membrane protein</topology>
    </subcellularLocation>
</comment>
<proteinExistence type="predicted"/>
<feature type="transmembrane region" description="Helical" evidence="5">
    <location>
        <begin position="138"/>
        <end position="157"/>
    </location>
</feature>
<evidence type="ECO:0000313" key="8">
    <source>
        <dbReference type="Proteomes" id="UP000307956"/>
    </source>
</evidence>
<protein>
    <recommendedName>
        <fullName evidence="6">O-antigen ligase-related domain-containing protein</fullName>
    </recommendedName>
</protein>
<feature type="transmembrane region" description="Helical" evidence="5">
    <location>
        <begin position="265"/>
        <end position="286"/>
    </location>
</feature>
<dbReference type="OrthoDB" id="8576060at2"/>